<proteinExistence type="predicted"/>
<organism evidence="2 3">
    <name type="scientific">Funneliformis geosporum</name>
    <dbReference type="NCBI Taxonomy" id="1117311"/>
    <lineage>
        <taxon>Eukaryota</taxon>
        <taxon>Fungi</taxon>
        <taxon>Fungi incertae sedis</taxon>
        <taxon>Mucoromycota</taxon>
        <taxon>Glomeromycotina</taxon>
        <taxon>Glomeromycetes</taxon>
        <taxon>Glomerales</taxon>
        <taxon>Glomeraceae</taxon>
        <taxon>Funneliformis</taxon>
    </lineage>
</organism>
<feature type="compositionally biased region" description="Polar residues" evidence="1">
    <location>
        <begin position="98"/>
        <end position="114"/>
    </location>
</feature>
<comment type="caution">
    <text evidence="2">The sequence shown here is derived from an EMBL/GenBank/DDBJ whole genome shotgun (WGS) entry which is preliminary data.</text>
</comment>
<dbReference type="Proteomes" id="UP001153678">
    <property type="component" value="Unassembled WGS sequence"/>
</dbReference>
<dbReference type="EMBL" id="CAMKVN010004039">
    <property type="protein sequence ID" value="CAI2186190.1"/>
    <property type="molecule type" value="Genomic_DNA"/>
</dbReference>
<protein>
    <submittedName>
        <fullName evidence="2">17484_t:CDS:1</fullName>
    </submittedName>
</protein>
<gene>
    <name evidence="2" type="ORF">FWILDA_LOCUS12451</name>
</gene>
<dbReference type="AlphaFoldDB" id="A0A9W4SYM3"/>
<evidence type="ECO:0000256" key="1">
    <source>
        <dbReference type="SAM" id="MobiDB-lite"/>
    </source>
</evidence>
<dbReference type="OrthoDB" id="2130967at2759"/>
<keyword evidence="3" id="KW-1185">Reference proteome</keyword>
<reference evidence="2" key="1">
    <citation type="submission" date="2022-08" db="EMBL/GenBank/DDBJ databases">
        <authorList>
            <person name="Kallberg Y."/>
            <person name="Tangrot J."/>
            <person name="Rosling A."/>
        </authorList>
    </citation>
    <scope>NUCLEOTIDE SEQUENCE</scope>
    <source>
        <strain evidence="2">Wild A</strain>
    </source>
</reference>
<accession>A0A9W4SYM3</accession>
<evidence type="ECO:0000313" key="2">
    <source>
        <dbReference type="EMBL" id="CAI2186190.1"/>
    </source>
</evidence>
<sequence length="140" mass="15571">MESTGLFHDNFDKMYQGSFSYKNNNSNTVVIDHNNKAILENIDPTIARIYFVNSGGNHIQIPNNMTFRDVTNSNNVPHTIVNENQKQQVIKKMRSGASPVNSSTIPTTNHANSNDDVDSVEASLTRVSIEDTNTNDNSNI</sequence>
<evidence type="ECO:0000313" key="3">
    <source>
        <dbReference type="Proteomes" id="UP001153678"/>
    </source>
</evidence>
<name>A0A9W4SYM3_9GLOM</name>
<feature type="region of interest" description="Disordered" evidence="1">
    <location>
        <begin position="95"/>
        <end position="118"/>
    </location>
</feature>